<dbReference type="PANTHER" id="PTHR21207">
    <property type="entry name" value="PARKIN COREGULATED GENE PROTEIN PARK2 COREGULATED"/>
    <property type="match status" value="1"/>
</dbReference>
<comment type="caution">
    <text evidence="1">The sequence shown here is derived from an EMBL/GenBank/DDBJ whole genome shotgun (WGS) entry which is preliminary data.</text>
</comment>
<dbReference type="GO" id="GO:0051879">
    <property type="term" value="F:Hsp90 protein binding"/>
    <property type="evidence" value="ECO:0007669"/>
    <property type="project" value="TreeGrafter"/>
</dbReference>
<sequence>MIERECRKLTLAERQTKKPPNNIFANLDRCETKKSKPFSYHGRDIVKENKRQQIVYRPRQSPIRELPAFSIQSQQKNTRTAPPTNTARIADNKMDEWGKFRLMYDSGDLPVRIDHGGTGESFKKLLWTKDPRALSIESIQSLLPKFCSGLPLLDQPSRFIAERGVADLLNAVRNPSVIINCLPLMVPALRASLFSSDIEKKKMILKLIMQITETEPCGPALVPYYRQLLPPLRAVSHSGLKTDIDYHHGATMDELVESTLNTLERTGGPNAYINIKYVIPTYQSCTGAH</sequence>
<dbReference type="STRING" id="6265.A0A0B2VKH9"/>
<dbReference type="InterPro" id="IPR016024">
    <property type="entry name" value="ARM-type_fold"/>
</dbReference>
<proteinExistence type="predicted"/>
<dbReference type="PANTHER" id="PTHR21207:SF2">
    <property type="entry name" value="PARKIN COREGULATED GENE PROTEIN"/>
    <property type="match status" value="1"/>
</dbReference>
<dbReference type="Pfam" id="PF10274">
    <property type="entry name" value="ParcG"/>
    <property type="match status" value="1"/>
</dbReference>
<organism evidence="1 2">
    <name type="scientific">Toxocara canis</name>
    <name type="common">Canine roundworm</name>
    <dbReference type="NCBI Taxonomy" id="6265"/>
    <lineage>
        <taxon>Eukaryota</taxon>
        <taxon>Metazoa</taxon>
        <taxon>Ecdysozoa</taxon>
        <taxon>Nematoda</taxon>
        <taxon>Chromadorea</taxon>
        <taxon>Rhabditida</taxon>
        <taxon>Spirurina</taxon>
        <taxon>Ascaridomorpha</taxon>
        <taxon>Ascaridoidea</taxon>
        <taxon>Toxocaridae</taxon>
        <taxon>Toxocara</taxon>
    </lineage>
</organism>
<reference evidence="1 2" key="1">
    <citation type="submission" date="2014-11" db="EMBL/GenBank/DDBJ databases">
        <title>Genetic blueprint of the zoonotic pathogen Toxocara canis.</title>
        <authorList>
            <person name="Zhu X.-Q."/>
            <person name="Korhonen P.K."/>
            <person name="Cai H."/>
            <person name="Young N.D."/>
            <person name="Nejsum P."/>
            <person name="von Samson-Himmelstjerna G."/>
            <person name="Boag P.R."/>
            <person name="Tan P."/>
            <person name="Li Q."/>
            <person name="Min J."/>
            <person name="Yang Y."/>
            <person name="Wang X."/>
            <person name="Fang X."/>
            <person name="Hall R.S."/>
            <person name="Hofmann A."/>
            <person name="Sternberg P.W."/>
            <person name="Jex A.R."/>
            <person name="Gasser R.B."/>
        </authorList>
    </citation>
    <scope>NUCLEOTIDE SEQUENCE [LARGE SCALE GENOMIC DNA]</scope>
    <source>
        <strain evidence="1">PN_DK_2014</strain>
    </source>
</reference>
<dbReference type="AlphaFoldDB" id="A0A0B2VKH9"/>
<dbReference type="GO" id="GO:0030544">
    <property type="term" value="F:Hsp70 protein binding"/>
    <property type="evidence" value="ECO:0007669"/>
    <property type="project" value="TreeGrafter"/>
</dbReference>
<dbReference type="SUPFAM" id="SSF48371">
    <property type="entry name" value="ARM repeat"/>
    <property type="match status" value="1"/>
</dbReference>
<dbReference type="OrthoDB" id="5954824at2759"/>
<keyword evidence="2" id="KW-1185">Reference proteome</keyword>
<protein>
    <submittedName>
        <fullName evidence="1">Parkin coregulated protein</fullName>
    </submittedName>
</protein>
<evidence type="ECO:0000313" key="2">
    <source>
        <dbReference type="Proteomes" id="UP000031036"/>
    </source>
</evidence>
<dbReference type="Proteomes" id="UP000031036">
    <property type="component" value="Unassembled WGS sequence"/>
</dbReference>
<evidence type="ECO:0000313" key="1">
    <source>
        <dbReference type="EMBL" id="KHN82098.1"/>
    </source>
</evidence>
<dbReference type="OMA" id="INGPIHE"/>
<name>A0A0B2VKH9_TOXCA</name>
<gene>
    <name evidence="1" type="primary">Pacrg</name>
    <name evidence="1" type="ORF">Tcan_14835</name>
</gene>
<dbReference type="EMBL" id="JPKZ01001412">
    <property type="protein sequence ID" value="KHN82098.1"/>
    <property type="molecule type" value="Genomic_DNA"/>
</dbReference>
<dbReference type="InterPro" id="IPR019399">
    <property type="entry name" value="Parkin_co-regulated_protein"/>
</dbReference>
<accession>A0A0B2VKH9</accession>